<feature type="transmembrane region" description="Helical" evidence="7">
    <location>
        <begin position="328"/>
        <end position="358"/>
    </location>
</feature>
<evidence type="ECO:0000313" key="11">
    <source>
        <dbReference type="Proteomes" id="UP001597459"/>
    </source>
</evidence>
<dbReference type="Proteomes" id="UP001597459">
    <property type="component" value="Unassembled WGS sequence"/>
</dbReference>
<feature type="transmembrane region" description="Helical" evidence="7">
    <location>
        <begin position="287"/>
        <end position="308"/>
    </location>
</feature>
<organism evidence="10 11">
    <name type="scientific">Aquimarina hainanensis</name>
    <dbReference type="NCBI Taxonomy" id="1578017"/>
    <lineage>
        <taxon>Bacteria</taxon>
        <taxon>Pseudomonadati</taxon>
        <taxon>Bacteroidota</taxon>
        <taxon>Flavobacteriia</taxon>
        <taxon>Flavobacteriales</taxon>
        <taxon>Flavobacteriaceae</taxon>
        <taxon>Aquimarina</taxon>
    </lineage>
</organism>
<evidence type="ECO:0000256" key="5">
    <source>
        <dbReference type="ARBA" id="ARBA00023136"/>
    </source>
</evidence>
<dbReference type="EMBL" id="JBHULX010000039">
    <property type="protein sequence ID" value="MFD2592459.1"/>
    <property type="molecule type" value="Genomic_DNA"/>
</dbReference>
<evidence type="ECO:0000259" key="9">
    <source>
        <dbReference type="Pfam" id="PF12704"/>
    </source>
</evidence>
<accession>A0ABW5NBT5</accession>
<feature type="domain" description="ABC3 transporter permease C-terminal" evidence="8">
    <location>
        <begin position="287"/>
        <end position="406"/>
    </location>
</feature>
<dbReference type="RefSeq" id="WP_378254482.1">
    <property type="nucleotide sequence ID" value="NZ_JBHSJV010000001.1"/>
</dbReference>
<evidence type="ECO:0000256" key="7">
    <source>
        <dbReference type="SAM" id="Phobius"/>
    </source>
</evidence>
<protein>
    <submittedName>
        <fullName evidence="10">ABC transporter permease</fullName>
    </submittedName>
</protein>
<name>A0ABW5NBT5_9FLAO</name>
<evidence type="ECO:0000256" key="6">
    <source>
        <dbReference type="SAM" id="MobiDB-lite"/>
    </source>
</evidence>
<evidence type="ECO:0000256" key="3">
    <source>
        <dbReference type="ARBA" id="ARBA00022692"/>
    </source>
</evidence>
<dbReference type="Pfam" id="PF12704">
    <property type="entry name" value="MacB_PCD"/>
    <property type="match status" value="1"/>
</dbReference>
<evidence type="ECO:0000256" key="2">
    <source>
        <dbReference type="ARBA" id="ARBA00022475"/>
    </source>
</evidence>
<evidence type="ECO:0000256" key="4">
    <source>
        <dbReference type="ARBA" id="ARBA00022989"/>
    </source>
</evidence>
<feature type="transmembrane region" description="Helical" evidence="7">
    <location>
        <begin position="16"/>
        <end position="35"/>
    </location>
</feature>
<evidence type="ECO:0000259" key="8">
    <source>
        <dbReference type="Pfam" id="PF02687"/>
    </source>
</evidence>
<comment type="subcellular location">
    <subcellularLocation>
        <location evidence="1">Cell membrane</location>
        <topology evidence="1">Multi-pass membrane protein</topology>
    </subcellularLocation>
</comment>
<comment type="caution">
    <text evidence="10">The sequence shown here is derived from an EMBL/GenBank/DDBJ whole genome shotgun (WGS) entry which is preliminary data.</text>
</comment>
<dbReference type="Pfam" id="PF02687">
    <property type="entry name" value="FtsX"/>
    <property type="match status" value="1"/>
</dbReference>
<dbReference type="InterPro" id="IPR051125">
    <property type="entry name" value="ABC-4/HrtB_transporter"/>
</dbReference>
<reference evidence="11" key="1">
    <citation type="journal article" date="2019" name="Int. J. Syst. Evol. Microbiol.">
        <title>The Global Catalogue of Microorganisms (GCM) 10K type strain sequencing project: providing services to taxonomists for standard genome sequencing and annotation.</title>
        <authorList>
            <consortium name="The Broad Institute Genomics Platform"/>
            <consortium name="The Broad Institute Genome Sequencing Center for Infectious Disease"/>
            <person name="Wu L."/>
            <person name="Ma J."/>
        </authorList>
    </citation>
    <scope>NUCLEOTIDE SEQUENCE [LARGE SCALE GENOMIC DNA]</scope>
    <source>
        <strain evidence="11">KCTC 42423</strain>
    </source>
</reference>
<feature type="region of interest" description="Disordered" evidence="6">
    <location>
        <begin position="207"/>
        <end position="228"/>
    </location>
</feature>
<proteinExistence type="predicted"/>
<evidence type="ECO:0000313" key="10">
    <source>
        <dbReference type="EMBL" id="MFD2592459.1"/>
    </source>
</evidence>
<keyword evidence="4 7" id="KW-1133">Transmembrane helix</keyword>
<evidence type="ECO:0000256" key="1">
    <source>
        <dbReference type="ARBA" id="ARBA00004651"/>
    </source>
</evidence>
<keyword evidence="5 7" id="KW-0472">Membrane</keyword>
<keyword evidence="2" id="KW-1003">Cell membrane</keyword>
<keyword evidence="3 7" id="KW-0812">Transmembrane</keyword>
<dbReference type="PANTHER" id="PTHR43738:SF2">
    <property type="entry name" value="ABC TRANSPORTER PERMEASE"/>
    <property type="match status" value="1"/>
</dbReference>
<feature type="transmembrane region" description="Helical" evidence="7">
    <location>
        <begin position="379"/>
        <end position="402"/>
    </location>
</feature>
<dbReference type="PANTHER" id="PTHR43738">
    <property type="entry name" value="ABC TRANSPORTER, MEMBRANE PROTEIN"/>
    <property type="match status" value="1"/>
</dbReference>
<feature type="domain" description="MacB-like periplasmic core" evidence="9">
    <location>
        <begin position="28"/>
        <end position="199"/>
    </location>
</feature>
<gene>
    <name evidence="10" type="ORF">ACFSTE_16585</name>
</gene>
<keyword evidence="11" id="KW-1185">Reference proteome</keyword>
<dbReference type="InterPro" id="IPR003838">
    <property type="entry name" value="ABC3_permease_C"/>
</dbReference>
<dbReference type="InterPro" id="IPR025857">
    <property type="entry name" value="MacB_PCD"/>
</dbReference>
<sequence length="414" mass="46507">MNLLRIVWASITDKPLHSFLSVFVFSMSIALIIWIQQIHVSLQHQLLNTSYGVDLVVGAKGSPLQLVLSSVLHIDTPTGNIPYNKAKKIAKNPMISTAIPISYGDNYKGYRILGTTEDYAKLFNAHLQEGNRIEKPMQVILGHTVATELQLQVGDTFFSSHGLLENSIDIHATPLTITGIYAPTNNVIDRLILTNLETIWDIHDHKGHHSHTPHKKEAHLPSHQNDSITTEEPQEITSLLITFRNPRAFLTLPRNINKKTNMQAAIPKYELEKLYQYTGTGIKTITLIAYGILGISCLIIFVNLYRMVKDRSFELALFRTYGAGHWQLIQLILLEGIILALAATMIGVLISQIGIYYLQNSIEQAYKQHIEFSLPITEIALITGMILLVILIACLFSILPIFKMNISKILNNEN</sequence>
<feature type="compositionally biased region" description="Basic residues" evidence="6">
    <location>
        <begin position="207"/>
        <end position="217"/>
    </location>
</feature>